<keyword evidence="1" id="KW-1133">Transmembrane helix</keyword>
<dbReference type="Proteomes" id="UP000319424">
    <property type="component" value="Unassembled WGS sequence"/>
</dbReference>
<proteinExistence type="predicted"/>
<comment type="caution">
    <text evidence="2">The sequence shown here is derived from an EMBL/GenBank/DDBJ whole genome shotgun (WGS) entry which is preliminary data.</text>
</comment>
<keyword evidence="1" id="KW-0472">Membrane</keyword>
<evidence type="ECO:0000313" key="3">
    <source>
        <dbReference type="Proteomes" id="UP000319424"/>
    </source>
</evidence>
<name>A0A552VC56_9FIRM</name>
<accession>A0A552VC56</accession>
<dbReference type="EMBL" id="VJXW01000003">
    <property type="protein sequence ID" value="TRW28065.1"/>
    <property type="molecule type" value="Genomic_DNA"/>
</dbReference>
<evidence type="ECO:0000256" key="1">
    <source>
        <dbReference type="SAM" id="Phobius"/>
    </source>
</evidence>
<reference evidence="2 3" key="1">
    <citation type="submission" date="2019-07" db="EMBL/GenBank/DDBJ databases">
        <title>Criibacterium bergeronii gen. nov., sp. nov. isolated from human clinical samples.</title>
        <authorList>
            <person name="Maheux A.F."/>
            <person name="Boudreau D.K."/>
            <person name="Berube E."/>
            <person name="Brodeur S."/>
            <person name="Bernard K.A."/>
            <person name="Abed J.Y."/>
            <person name="Ducrey E."/>
            <person name="Guay E.F."/>
            <person name="Raymond F."/>
            <person name="Corbeil J."/>
            <person name="Domingo M.-C."/>
            <person name="Roy P.H."/>
            <person name="Boissinot M."/>
            <person name="Tocheva E.I."/>
            <person name="Omar R.F."/>
        </authorList>
    </citation>
    <scope>NUCLEOTIDE SEQUENCE [LARGE SCALE GENOMIC DNA]</scope>
    <source>
        <strain evidence="2 3">CCRI-24246</strain>
    </source>
</reference>
<keyword evidence="1" id="KW-0812">Transmembrane</keyword>
<sequence length="225" mass="26236">MPKIILIVLLMLLILGVSIFFLIKFLMANKKEELSEEEIALQTAQDFTNVRDIKDCFLFTNDGNAFVYLEIMPISMEMMSDAEQRIFTSNITSALSSEKKPFKTLSFPRPVDLSYLIYKYEAMLKVATSDIEKQLLLSEIKKMKNLSMNNEASEFKFYFVFWDIKENTTQLLKRANDFIRNFESSSISINIIGEKEIARLCNMMNNPSYLNFDDNNYKRTLPQLQ</sequence>
<organism evidence="2 3">
    <name type="scientific">Criibacterium bergeronii</name>
    <dbReference type="NCBI Taxonomy" id="1871336"/>
    <lineage>
        <taxon>Bacteria</taxon>
        <taxon>Bacillati</taxon>
        <taxon>Bacillota</taxon>
        <taxon>Clostridia</taxon>
        <taxon>Peptostreptococcales</taxon>
        <taxon>Filifactoraceae</taxon>
        <taxon>Criibacterium</taxon>
    </lineage>
</organism>
<dbReference type="OrthoDB" id="2578816at2"/>
<dbReference type="AlphaFoldDB" id="A0A552VC56"/>
<feature type="transmembrane region" description="Helical" evidence="1">
    <location>
        <begin position="6"/>
        <end position="27"/>
    </location>
</feature>
<evidence type="ECO:0000313" key="2">
    <source>
        <dbReference type="EMBL" id="TRW28065.1"/>
    </source>
</evidence>
<dbReference type="RefSeq" id="WP_144015742.1">
    <property type="nucleotide sequence ID" value="NZ_VJXW01000003.1"/>
</dbReference>
<protein>
    <submittedName>
        <fullName evidence="2">Uncharacterized protein</fullName>
    </submittedName>
</protein>
<gene>
    <name evidence="2" type="ORF">FL857_03475</name>
</gene>